<dbReference type="Proteomes" id="UP000618733">
    <property type="component" value="Unassembled WGS sequence"/>
</dbReference>
<evidence type="ECO:0000256" key="4">
    <source>
        <dbReference type="ARBA" id="ARBA00022692"/>
    </source>
</evidence>
<dbReference type="EMBL" id="JAEHOI010000007">
    <property type="protein sequence ID" value="MBK0422161.1"/>
    <property type="molecule type" value="Genomic_DNA"/>
</dbReference>
<dbReference type="GO" id="GO:0005886">
    <property type="term" value="C:plasma membrane"/>
    <property type="evidence" value="ECO:0007669"/>
    <property type="project" value="UniProtKB-SubCell"/>
</dbReference>
<organism evidence="9 10">
    <name type="scientific">Leucobacter edaphi</name>
    <dbReference type="NCBI Taxonomy" id="2796472"/>
    <lineage>
        <taxon>Bacteria</taxon>
        <taxon>Bacillati</taxon>
        <taxon>Actinomycetota</taxon>
        <taxon>Actinomycetes</taxon>
        <taxon>Micrococcales</taxon>
        <taxon>Microbacteriaceae</taxon>
        <taxon>Leucobacter</taxon>
    </lineage>
</organism>
<dbReference type="PANTHER" id="PTHR42865:SF7">
    <property type="entry name" value="PROTON_GLUTAMATE-ASPARTATE SYMPORTER"/>
    <property type="match status" value="1"/>
</dbReference>
<protein>
    <submittedName>
        <fullName evidence="9">Dicarboxylate/amino acid:cation symporter</fullName>
    </submittedName>
</protein>
<keyword evidence="5 8" id="KW-1133">Transmembrane helix</keyword>
<evidence type="ECO:0000256" key="7">
    <source>
        <dbReference type="SAM" id="MobiDB-lite"/>
    </source>
</evidence>
<dbReference type="InterPro" id="IPR001991">
    <property type="entry name" value="Na-dicarboxylate_symporter"/>
</dbReference>
<reference evidence="9" key="1">
    <citation type="submission" date="2020-12" db="EMBL/GenBank/DDBJ databases">
        <title>Leucobacter sp. CAS2, isolated from Chromium sludge.</title>
        <authorList>
            <person name="Xu Z."/>
        </authorList>
    </citation>
    <scope>NUCLEOTIDE SEQUENCE</scope>
    <source>
        <strain evidence="9">CSA2</strain>
    </source>
</reference>
<accession>A0A934QE34</accession>
<dbReference type="AlphaFoldDB" id="A0A934QE34"/>
<evidence type="ECO:0000313" key="9">
    <source>
        <dbReference type="EMBL" id="MBK0422161.1"/>
    </source>
</evidence>
<keyword evidence="6 8" id="KW-0472">Membrane</keyword>
<dbReference type="SUPFAM" id="SSF118215">
    <property type="entry name" value="Proton glutamate symport protein"/>
    <property type="match status" value="1"/>
</dbReference>
<evidence type="ECO:0000256" key="3">
    <source>
        <dbReference type="ARBA" id="ARBA00022475"/>
    </source>
</evidence>
<feature type="region of interest" description="Disordered" evidence="7">
    <location>
        <begin position="1"/>
        <end position="47"/>
    </location>
</feature>
<dbReference type="PRINTS" id="PR00173">
    <property type="entry name" value="EDTRNSPORT"/>
</dbReference>
<evidence type="ECO:0000256" key="8">
    <source>
        <dbReference type="SAM" id="Phobius"/>
    </source>
</evidence>
<feature type="transmembrane region" description="Helical" evidence="8">
    <location>
        <begin position="61"/>
        <end position="83"/>
    </location>
</feature>
<dbReference type="Gene3D" id="1.10.3860.10">
    <property type="entry name" value="Sodium:dicarboxylate symporter"/>
    <property type="match status" value="1"/>
</dbReference>
<evidence type="ECO:0000256" key="5">
    <source>
        <dbReference type="ARBA" id="ARBA00022989"/>
    </source>
</evidence>
<feature type="transmembrane region" description="Helical" evidence="8">
    <location>
        <begin position="400"/>
        <end position="427"/>
    </location>
</feature>
<keyword evidence="3" id="KW-1003">Cell membrane</keyword>
<evidence type="ECO:0000313" key="10">
    <source>
        <dbReference type="Proteomes" id="UP000618733"/>
    </source>
</evidence>
<dbReference type="Pfam" id="PF00375">
    <property type="entry name" value="SDF"/>
    <property type="match status" value="1"/>
</dbReference>
<evidence type="ECO:0000256" key="2">
    <source>
        <dbReference type="ARBA" id="ARBA00022448"/>
    </source>
</evidence>
<feature type="region of interest" description="Disordered" evidence="7">
    <location>
        <begin position="511"/>
        <end position="530"/>
    </location>
</feature>
<feature type="transmembrane region" description="Helical" evidence="8">
    <location>
        <begin position="377"/>
        <end position="394"/>
    </location>
</feature>
<keyword evidence="4 8" id="KW-0812">Transmembrane</keyword>
<comment type="caution">
    <text evidence="9">The sequence shown here is derived from an EMBL/GenBank/DDBJ whole genome shotgun (WGS) entry which is preliminary data.</text>
</comment>
<evidence type="ECO:0000256" key="1">
    <source>
        <dbReference type="ARBA" id="ARBA00004651"/>
    </source>
</evidence>
<feature type="transmembrane region" description="Helical" evidence="8">
    <location>
        <begin position="103"/>
        <end position="128"/>
    </location>
</feature>
<dbReference type="GO" id="GO:0006835">
    <property type="term" value="P:dicarboxylic acid transport"/>
    <property type="evidence" value="ECO:0007669"/>
    <property type="project" value="TreeGrafter"/>
</dbReference>
<feature type="transmembrane region" description="Helical" evidence="8">
    <location>
        <begin position="218"/>
        <end position="237"/>
    </location>
</feature>
<keyword evidence="2" id="KW-0813">Transport</keyword>
<dbReference type="InterPro" id="IPR036458">
    <property type="entry name" value="Na:dicarbo_symporter_sf"/>
</dbReference>
<dbReference type="PANTHER" id="PTHR42865">
    <property type="entry name" value="PROTON/GLUTAMATE-ASPARTATE SYMPORTER"/>
    <property type="match status" value="1"/>
</dbReference>
<name>A0A934QE34_9MICO</name>
<feature type="compositionally biased region" description="Low complexity" evidence="7">
    <location>
        <begin position="28"/>
        <end position="47"/>
    </location>
</feature>
<feature type="transmembrane region" description="Helical" evidence="8">
    <location>
        <begin position="258"/>
        <end position="279"/>
    </location>
</feature>
<feature type="transmembrane region" description="Helical" evidence="8">
    <location>
        <begin position="291"/>
        <end position="311"/>
    </location>
</feature>
<comment type="subcellular location">
    <subcellularLocation>
        <location evidence="1">Cell membrane</location>
        <topology evidence="1">Multi-pass membrane protein</topology>
    </subcellularLocation>
</comment>
<keyword evidence="10" id="KW-1185">Reference proteome</keyword>
<feature type="compositionally biased region" description="Basic and acidic residues" evidence="7">
    <location>
        <begin position="519"/>
        <end position="530"/>
    </location>
</feature>
<proteinExistence type="predicted"/>
<evidence type="ECO:0000256" key="6">
    <source>
        <dbReference type="ARBA" id="ARBA00023136"/>
    </source>
</evidence>
<feature type="transmembrane region" description="Helical" evidence="8">
    <location>
        <begin position="140"/>
        <end position="162"/>
    </location>
</feature>
<gene>
    <name evidence="9" type="ORF">JD292_08740</name>
</gene>
<dbReference type="GO" id="GO:0015293">
    <property type="term" value="F:symporter activity"/>
    <property type="evidence" value="ECO:0007669"/>
    <property type="project" value="UniProtKB-KW"/>
</dbReference>
<sequence>MVFDCARHRASPRNPCQRGPTDVKGPDPVTSPQATPTAAATAEGNAAPRAKRRLPKFLTSFGWQILAALVIGLALGGLARAIGTDAAENPNGLQATLDTIGGSYVSLLRAAVVPLIFTAVVSSIVGLRKVTNAARLAGQTLLWFAITALIAVTIGIGLGVLLRPGSVASQTALETGAPSTVGTWWNFLIGLIPQNFLGLNASGAVDAASGALTVTPGFNVLQVIVISAAVGIAALKIGEKAEPFIRLTESALAIIQKVLWWIIRLAPIGTIGLIGNAVAEYGWDKMGSLTAFVGVLYLGLAIVLFVVYPIIVKTHGLSIKQYFSGVWPAVQLGFVSRSSIGTLPLTQRVTERNLGVPRGYASFAVPLGATTKMDGCAAIYPAVAAIFIAQFFGIDLTLVQYLLIVLVSVVGSAATAGTTGATVMLTLTLSTLGLPLEGVGLLLAVDPIIDMGRTAVNVAGQALVPAIVAKREGILDEGLYNAPRRGLAFDNSDTDGETEIAAVPSADIAPASAAAGESAEQHRVSAEARA</sequence>